<dbReference type="PANTHER" id="PTHR42837:SF2">
    <property type="entry name" value="MEMBRANE METALLOPROTEASE ARASP2, CHLOROPLASTIC-RELATED"/>
    <property type="match status" value="1"/>
</dbReference>
<comment type="subcellular location">
    <subcellularLocation>
        <location evidence="2">Membrane</location>
        <topology evidence="2">Multi-pass membrane protein</topology>
    </subcellularLocation>
</comment>
<evidence type="ECO:0000256" key="3">
    <source>
        <dbReference type="ARBA" id="ARBA00007931"/>
    </source>
</evidence>
<reference evidence="13 14" key="1">
    <citation type="submission" date="2019-05" db="EMBL/GenBank/DDBJ databases">
        <title>Panacibacter sp. strain 17mud1-8 Genome sequencing and assembly.</title>
        <authorList>
            <person name="Chhetri G."/>
        </authorList>
    </citation>
    <scope>NUCLEOTIDE SEQUENCE [LARGE SCALE GENOMIC DNA]</scope>
    <source>
        <strain evidence="13 14">17mud1-8</strain>
    </source>
</reference>
<dbReference type="SMART" id="SM00228">
    <property type="entry name" value="PDZ"/>
    <property type="match status" value="1"/>
</dbReference>
<dbReference type="GO" id="GO:0006508">
    <property type="term" value="P:proteolysis"/>
    <property type="evidence" value="ECO:0007669"/>
    <property type="project" value="UniProtKB-KW"/>
</dbReference>
<dbReference type="PANTHER" id="PTHR42837">
    <property type="entry name" value="REGULATOR OF SIGMA-E PROTEASE RSEP"/>
    <property type="match status" value="1"/>
</dbReference>
<evidence type="ECO:0000256" key="11">
    <source>
        <dbReference type="RuleBase" id="RU362031"/>
    </source>
</evidence>
<dbReference type="EMBL" id="SZQL01000011">
    <property type="protein sequence ID" value="TKK67417.1"/>
    <property type="molecule type" value="Genomic_DNA"/>
</dbReference>
<keyword evidence="4 13" id="KW-0645">Protease</keyword>
<evidence type="ECO:0000313" key="14">
    <source>
        <dbReference type="Proteomes" id="UP000305848"/>
    </source>
</evidence>
<evidence type="ECO:0000256" key="5">
    <source>
        <dbReference type="ARBA" id="ARBA00022692"/>
    </source>
</evidence>
<evidence type="ECO:0000313" key="13">
    <source>
        <dbReference type="EMBL" id="TKK67417.1"/>
    </source>
</evidence>
<dbReference type="Gene3D" id="2.30.42.10">
    <property type="match status" value="2"/>
</dbReference>
<evidence type="ECO:0000256" key="10">
    <source>
        <dbReference type="ARBA" id="ARBA00023136"/>
    </source>
</evidence>
<dbReference type="EC" id="3.4.24.-" evidence="11"/>
<feature type="transmembrane region" description="Helical" evidence="11">
    <location>
        <begin position="112"/>
        <end position="137"/>
    </location>
</feature>
<evidence type="ECO:0000256" key="1">
    <source>
        <dbReference type="ARBA" id="ARBA00001947"/>
    </source>
</evidence>
<comment type="caution">
    <text evidence="13">The sequence shown here is derived from an EMBL/GenBank/DDBJ whole genome shotgun (WGS) entry which is preliminary data.</text>
</comment>
<dbReference type="InterPro" id="IPR041489">
    <property type="entry name" value="PDZ_6"/>
</dbReference>
<evidence type="ECO:0000256" key="9">
    <source>
        <dbReference type="ARBA" id="ARBA00023049"/>
    </source>
</evidence>
<evidence type="ECO:0000256" key="7">
    <source>
        <dbReference type="ARBA" id="ARBA00022833"/>
    </source>
</evidence>
<keyword evidence="7 11" id="KW-0862">Zinc</keyword>
<dbReference type="OrthoDB" id="9782003at2"/>
<keyword evidence="5 11" id="KW-0812">Transmembrane</keyword>
<evidence type="ECO:0000256" key="4">
    <source>
        <dbReference type="ARBA" id="ARBA00022670"/>
    </source>
</evidence>
<dbReference type="InterPro" id="IPR001478">
    <property type="entry name" value="PDZ"/>
</dbReference>
<comment type="cofactor">
    <cofactor evidence="1 11">
        <name>Zn(2+)</name>
        <dbReference type="ChEBI" id="CHEBI:29105"/>
    </cofactor>
</comment>
<dbReference type="GO" id="GO:0004222">
    <property type="term" value="F:metalloendopeptidase activity"/>
    <property type="evidence" value="ECO:0007669"/>
    <property type="project" value="InterPro"/>
</dbReference>
<name>A0A4U3L1T9_9BACT</name>
<dbReference type="InterPro" id="IPR004387">
    <property type="entry name" value="Pept_M50_Zn"/>
</dbReference>
<dbReference type="NCBIfam" id="TIGR00054">
    <property type="entry name" value="RIP metalloprotease RseP"/>
    <property type="match status" value="1"/>
</dbReference>
<keyword evidence="6 11" id="KW-0378">Hydrolase</keyword>
<evidence type="ECO:0000256" key="8">
    <source>
        <dbReference type="ARBA" id="ARBA00022989"/>
    </source>
</evidence>
<keyword evidence="9 11" id="KW-0482">Metalloprotease</keyword>
<comment type="similarity">
    <text evidence="3 11">Belongs to the peptidase M50B family.</text>
</comment>
<dbReference type="InterPro" id="IPR036034">
    <property type="entry name" value="PDZ_sf"/>
</dbReference>
<organism evidence="13 14">
    <name type="scientific">Ilyomonas limi</name>
    <dbReference type="NCBI Taxonomy" id="2575867"/>
    <lineage>
        <taxon>Bacteria</taxon>
        <taxon>Pseudomonadati</taxon>
        <taxon>Bacteroidota</taxon>
        <taxon>Chitinophagia</taxon>
        <taxon>Chitinophagales</taxon>
        <taxon>Chitinophagaceae</taxon>
        <taxon>Ilyomonas</taxon>
    </lineage>
</organism>
<evidence type="ECO:0000256" key="2">
    <source>
        <dbReference type="ARBA" id="ARBA00004141"/>
    </source>
</evidence>
<dbReference type="InterPro" id="IPR008915">
    <property type="entry name" value="Peptidase_M50"/>
</dbReference>
<keyword evidence="14" id="KW-1185">Reference proteome</keyword>
<dbReference type="RefSeq" id="WP_137262433.1">
    <property type="nucleotide sequence ID" value="NZ_SZQL01000011.1"/>
</dbReference>
<feature type="transmembrane region" description="Helical" evidence="11">
    <location>
        <begin position="20"/>
        <end position="41"/>
    </location>
</feature>
<dbReference type="AlphaFoldDB" id="A0A4U3L1T9"/>
<feature type="transmembrane region" description="Helical" evidence="11">
    <location>
        <begin position="425"/>
        <end position="443"/>
    </location>
</feature>
<keyword evidence="11" id="KW-0479">Metal-binding</keyword>
<protein>
    <recommendedName>
        <fullName evidence="11">Zinc metalloprotease</fullName>
        <ecNumber evidence="11">3.4.24.-</ecNumber>
    </recommendedName>
</protein>
<keyword evidence="8 11" id="KW-1133">Transmembrane helix</keyword>
<evidence type="ECO:0000259" key="12">
    <source>
        <dbReference type="PROSITE" id="PS50106"/>
    </source>
</evidence>
<dbReference type="GO" id="GO:0016020">
    <property type="term" value="C:membrane"/>
    <property type="evidence" value="ECO:0007669"/>
    <property type="project" value="UniProtKB-SubCell"/>
</dbReference>
<dbReference type="Pfam" id="PF02163">
    <property type="entry name" value="Peptidase_M50"/>
    <property type="match status" value="1"/>
</dbReference>
<gene>
    <name evidence="13" type="primary">rseP</name>
    <name evidence="13" type="ORF">FC093_14050</name>
</gene>
<keyword evidence="10 11" id="KW-0472">Membrane</keyword>
<dbReference type="PROSITE" id="PS50106">
    <property type="entry name" value="PDZ"/>
    <property type="match status" value="1"/>
</dbReference>
<sequence>MTTLLAIDWTVAGVKTLQFILSFSILVTLHELGHFVAARIFKCRVEKFYLFFNPWFSLWKKKIGETEYGIGWVPFGGYVKISGMIDESMDKEQMKQPPKPYEFRSKPAWQRLIIMVAGVVVNLLLGFFIYAMMLWHWGEEYIPTNQMTYGIAADSLAQSVGFKNGDKVVSADGEYIDRFSKIPLAVVLNSAKTVQVQRNGQPVNIVIPEDFPGKLISYKDINFIDIRVPLAPIDSISGDTTAAYKAGLRKGDQILSVNDTSVAFLNDFRILLQHNKNKTIHLKILRGNDTSTVQLHVPASGMIGISNGEPSKFFQVKTINYTFLESIPAGFKKSWETLVSYWLQLKLIFSGKVNTNESLGSVISIGKMFPSEWDWQSFWSITAFFSLVLALMNILPIPGLDGGHALFTVAELVSGRKPSDRFMEISQMVGMVLLLGLMAYALGLDFWRLFK</sequence>
<dbReference type="SUPFAM" id="SSF50156">
    <property type="entry name" value="PDZ domain-like"/>
    <property type="match status" value="2"/>
</dbReference>
<feature type="domain" description="PDZ" evidence="12">
    <location>
        <begin position="233"/>
        <end position="262"/>
    </location>
</feature>
<proteinExistence type="inferred from homology"/>
<dbReference type="Proteomes" id="UP000305848">
    <property type="component" value="Unassembled WGS sequence"/>
</dbReference>
<dbReference type="GO" id="GO:0046872">
    <property type="term" value="F:metal ion binding"/>
    <property type="evidence" value="ECO:0007669"/>
    <property type="project" value="UniProtKB-KW"/>
</dbReference>
<dbReference type="Pfam" id="PF17820">
    <property type="entry name" value="PDZ_6"/>
    <property type="match status" value="1"/>
</dbReference>
<dbReference type="CDD" id="cd06163">
    <property type="entry name" value="S2P-M50_PDZ_RseP-like"/>
    <property type="match status" value="1"/>
</dbReference>
<evidence type="ECO:0000256" key="6">
    <source>
        <dbReference type="ARBA" id="ARBA00022801"/>
    </source>
</evidence>
<accession>A0A4U3L1T9</accession>
<feature type="transmembrane region" description="Helical" evidence="11">
    <location>
        <begin position="377"/>
        <end position="395"/>
    </location>
</feature>